<dbReference type="Pfam" id="PF13365">
    <property type="entry name" value="Trypsin_2"/>
    <property type="match status" value="1"/>
</dbReference>
<evidence type="ECO:0000256" key="2">
    <source>
        <dbReference type="ARBA" id="ARBA00022737"/>
    </source>
</evidence>
<dbReference type="CDD" id="cd06719">
    <property type="entry name" value="PDZ2-4_Nma111p-like"/>
    <property type="match status" value="1"/>
</dbReference>
<feature type="region of interest" description="Disordered" evidence="3">
    <location>
        <begin position="1"/>
        <end position="71"/>
    </location>
</feature>
<dbReference type="InParanoid" id="A0A1X2H8M1"/>
<dbReference type="STRING" id="13706.A0A1X2H8M1"/>
<accession>A0A1X2H8M1</accession>
<dbReference type="GO" id="GO:0006629">
    <property type="term" value="P:lipid metabolic process"/>
    <property type="evidence" value="ECO:0007669"/>
    <property type="project" value="EnsemblFungi"/>
</dbReference>
<dbReference type="Proteomes" id="UP000242180">
    <property type="component" value="Unassembled WGS sequence"/>
</dbReference>
<organism evidence="5 6">
    <name type="scientific">Syncephalastrum racemosum</name>
    <name type="common">Filamentous fungus</name>
    <dbReference type="NCBI Taxonomy" id="13706"/>
    <lineage>
        <taxon>Eukaryota</taxon>
        <taxon>Fungi</taxon>
        <taxon>Fungi incertae sedis</taxon>
        <taxon>Mucoromycota</taxon>
        <taxon>Mucoromycotina</taxon>
        <taxon>Mucoromycetes</taxon>
        <taxon>Mucorales</taxon>
        <taxon>Syncephalastraceae</taxon>
        <taxon>Syncephalastrum</taxon>
    </lineage>
</organism>
<evidence type="ECO:0000259" key="4">
    <source>
        <dbReference type="PROSITE" id="PS50106"/>
    </source>
</evidence>
<dbReference type="FunCoup" id="A0A1X2H8M1">
    <property type="interactions" value="36"/>
</dbReference>
<dbReference type="PANTHER" id="PTHR46366">
    <property type="entry name" value="PRO-APOPTOTIC SERINE PROTEASE NMA111"/>
    <property type="match status" value="1"/>
</dbReference>
<reference evidence="5 6" key="1">
    <citation type="submission" date="2016-07" db="EMBL/GenBank/DDBJ databases">
        <title>Pervasive Adenine N6-methylation of Active Genes in Fungi.</title>
        <authorList>
            <consortium name="DOE Joint Genome Institute"/>
            <person name="Mondo S.J."/>
            <person name="Dannebaum R.O."/>
            <person name="Kuo R.C."/>
            <person name="Labutti K."/>
            <person name="Haridas S."/>
            <person name="Kuo A."/>
            <person name="Salamov A."/>
            <person name="Ahrendt S.R."/>
            <person name="Lipzen A."/>
            <person name="Sullivan W."/>
            <person name="Andreopoulos W.B."/>
            <person name="Clum A."/>
            <person name="Lindquist E."/>
            <person name="Daum C."/>
            <person name="Ramamoorthy G.K."/>
            <person name="Gryganskyi A."/>
            <person name="Culley D."/>
            <person name="Magnuson J.K."/>
            <person name="James T.Y."/>
            <person name="O'Malley M.A."/>
            <person name="Stajich J.E."/>
            <person name="Spatafora J.W."/>
            <person name="Visel A."/>
            <person name="Grigoriev I.V."/>
        </authorList>
    </citation>
    <scope>NUCLEOTIDE SEQUENCE [LARGE SCALE GENOMIC DNA]</scope>
    <source>
        <strain evidence="5 6">NRRL 2496</strain>
    </source>
</reference>
<dbReference type="Pfam" id="PF12812">
    <property type="entry name" value="PDZ_1"/>
    <property type="match status" value="2"/>
</dbReference>
<gene>
    <name evidence="5" type="ORF">BCR43DRAFT_460732</name>
</gene>
<comment type="similarity">
    <text evidence="1">Belongs to the peptidase S1C family.</text>
</comment>
<dbReference type="SUPFAM" id="SSF50494">
    <property type="entry name" value="Trypsin-like serine proteases"/>
    <property type="match status" value="2"/>
</dbReference>
<dbReference type="GO" id="GO:0005634">
    <property type="term" value="C:nucleus"/>
    <property type="evidence" value="ECO:0007669"/>
    <property type="project" value="EnsemblFungi"/>
</dbReference>
<feature type="domain" description="PDZ" evidence="4">
    <location>
        <begin position="303"/>
        <end position="362"/>
    </location>
</feature>
<dbReference type="GO" id="GO:0120174">
    <property type="term" value="P:stress-induced homeostatically regulated protein degradation pathway"/>
    <property type="evidence" value="ECO:0007669"/>
    <property type="project" value="EnsemblFungi"/>
</dbReference>
<evidence type="ECO:0000313" key="6">
    <source>
        <dbReference type="Proteomes" id="UP000242180"/>
    </source>
</evidence>
<evidence type="ECO:0000313" key="5">
    <source>
        <dbReference type="EMBL" id="ORY94892.1"/>
    </source>
</evidence>
<comment type="caution">
    <text evidence="5">The sequence shown here is derived from an EMBL/GenBank/DDBJ whole genome shotgun (WGS) entry which is preliminary data.</text>
</comment>
<dbReference type="OrthoDB" id="4217619at2759"/>
<dbReference type="SMART" id="SM00228">
    <property type="entry name" value="PDZ"/>
    <property type="match status" value="3"/>
</dbReference>
<dbReference type="PRINTS" id="PR00834">
    <property type="entry name" value="PROTEASES2C"/>
</dbReference>
<dbReference type="InterPro" id="IPR001940">
    <property type="entry name" value="Peptidase_S1C"/>
</dbReference>
<dbReference type="InterPro" id="IPR009003">
    <property type="entry name" value="Peptidase_S1_PA"/>
</dbReference>
<dbReference type="Gene3D" id="2.40.10.120">
    <property type="match status" value="2"/>
</dbReference>
<dbReference type="EMBL" id="MCGN01000007">
    <property type="protein sequence ID" value="ORY94892.1"/>
    <property type="molecule type" value="Genomic_DNA"/>
</dbReference>
<dbReference type="OMA" id="FWGHCVF"/>
<dbReference type="InterPro" id="IPR001478">
    <property type="entry name" value="PDZ"/>
</dbReference>
<dbReference type="SUPFAM" id="SSF50156">
    <property type="entry name" value="PDZ domain-like"/>
    <property type="match status" value="3"/>
</dbReference>
<dbReference type="InterPro" id="IPR025926">
    <property type="entry name" value="PDZ-like_dom"/>
</dbReference>
<evidence type="ECO:0000256" key="3">
    <source>
        <dbReference type="SAM" id="MobiDB-lite"/>
    </source>
</evidence>
<dbReference type="CDD" id="cd06786">
    <property type="entry name" value="cpPDZ1_ScNma111-like"/>
    <property type="match status" value="1"/>
</dbReference>
<dbReference type="PANTHER" id="PTHR46366:SF8">
    <property type="entry name" value="PRO-APOPTOTIC SERINE PROTEASE NMA111"/>
    <property type="match status" value="1"/>
</dbReference>
<protein>
    <submittedName>
        <fullName evidence="5">Trypsin-like cysteine/serine peptidase domain-containing protein</fullName>
    </submittedName>
</protein>
<keyword evidence="2" id="KW-0677">Repeat</keyword>
<dbReference type="GO" id="GO:0006915">
    <property type="term" value="P:apoptotic process"/>
    <property type="evidence" value="ECO:0007669"/>
    <property type="project" value="EnsemblFungi"/>
</dbReference>
<sequence length="986" mass="109171">MDSGPMTPTDAGLLKPNHSSPLLPHDRNLEGGESPAPDANHPAKRRKVDPRNKSTDMAVDEPTSDVSSDPSRWQATIEKVVKAIVSIRFSQVAAFDTEGPDTSEASGFIVDAENGIILTNRHVACAGPFVGEAVCHDHEEVDVYPIYRDPIHDFGFLKFDPSKIKYMPVTQVELCPERAQVGLDIRVVGNDAGEKLSILAGSISRLDRNTPDYGDLTYNDFNTFYLQAASSTSGGSSGSPVIDIDGNAVALQAGGHIKAATDFFLPLDRIKRALQYVQKGLTVPRGDIQTRFIYRPFDEVRRLGLRAETEEKLRSKFAEEIGALVVETVLPEGPAHGMLEEGDVLLTLNGEYITTFVPFEAVMDSNVGKDVKITLERGGKPMEFTIRVGDLHSYTPDRYVEVGGSKLNEVSYQLAMAYCVPCRGVYVAEPSGMFRLDGPDNGWIIKSVDDKETPNMAAFIDVMKTIPDRKRVPVVYYSIADTHTILVAVVQNERHWSSFRMAVRNDQTGLWDFTDLGKPIPPQPIEPQTTRFIELDDSLGPAKQLIRCLVKINYYMPCRLDGFPRNRKSGAGVVLDKEKGLVVVSRNIVPTALGDLTLTVADSLVIPGKVVYLHPTHNFAIIQYNPGLLADTEVMSAPISKRTLQQGHKVTLVAHNYNQRPVCLNTVVTDYTSVTLPYNGTPRFRCINLDAITLDTPLATQCSSGLLADSEGKVQALWMSFLGERNVNGHDNEYHLGLDIATVLPVLERLQRNVPVELRSLNIELIPVQMAQAGAMGLSTEWMHKVEQANPSKHQAFMVKRTEATSESAKLLRELDLILAINGETVTRLSDFDVQYEAEALELTILRQKKEMKLTVPTEPISGAGTNRVVFWAGAVLQEPHKAVLQQSKTLPSRIYIQARSKGSPAYMYGLVPTYWITHINSKQVQTLDDLVVAVKDIEDNTYVRVRCVSFDNVPVMLSVKMVNHYFPLSELVMDPSVECGWDLKE</sequence>
<dbReference type="PROSITE" id="PS50106">
    <property type="entry name" value="PDZ"/>
    <property type="match status" value="1"/>
</dbReference>
<evidence type="ECO:0000256" key="1">
    <source>
        <dbReference type="ARBA" id="ARBA00010541"/>
    </source>
</evidence>
<dbReference type="InterPro" id="IPR036034">
    <property type="entry name" value="PDZ_sf"/>
</dbReference>
<name>A0A1X2H8M1_SYNRA</name>
<keyword evidence="6" id="KW-1185">Reference proteome</keyword>
<proteinExistence type="inferred from homology"/>
<dbReference type="GO" id="GO:0034605">
    <property type="term" value="P:cellular response to heat"/>
    <property type="evidence" value="ECO:0007669"/>
    <property type="project" value="EnsemblFungi"/>
</dbReference>
<dbReference type="GO" id="GO:0004252">
    <property type="term" value="F:serine-type endopeptidase activity"/>
    <property type="evidence" value="ECO:0007669"/>
    <property type="project" value="EnsemblFungi"/>
</dbReference>
<dbReference type="Gene3D" id="2.30.42.10">
    <property type="match status" value="2"/>
</dbReference>
<dbReference type="AlphaFoldDB" id="A0A1X2H8M1"/>